<evidence type="ECO:0000313" key="3">
    <source>
        <dbReference type="EMBL" id="ANG63890.1"/>
    </source>
</evidence>
<dbReference type="EMBL" id="CP015839">
    <property type="protein sequence ID" value="ANG63890.1"/>
    <property type="molecule type" value="Genomic_DNA"/>
</dbReference>
<organism evidence="3 4">
    <name type="scientific">Marinobacterium aestuarii</name>
    <dbReference type="NCBI Taxonomy" id="1821621"/>
    <lineage>
        <taxon>Bacteria</taxon>
        <taxon>Pseudomonadati</taxon>
        <taxon>Pseudomonadota</taxon>
        <taxon>Gammaproteobacteria</taxon>
        <taxon>Oceanospirillales</taxon>
        <taxon>Oceanospirillaceae</taxon>
        <taxon>Marinobacterium</taxon>
    </lineage>
</organism>
<evidence type="ECO:0000259" key="1">
    <source>
        <dbReference type="Pfam" id="PF02625"/>
    </source>
</evidence>
<reference evidence="3 4" key="2">
    <citation type="journal article" date="2018" name="Int. J. Syst. Evol. Microbiol.">
        <title>Marinobacterium aestuarii sp. nov., a benzene-degrading marine bacterium isolated from estuary sediment.</title>
        <authorList>
            <person name="Bae S.S."/>
            <person name="Jung J."/>
            <person name="Chung D."/>
            <person name="Baek K."/>
        </authorList>
    </citation>
    <scope>NUCLEOTIDE SEQUENCE [LARGE SCALE GENOMIC DNA]</scope>
    <source>
        <strain evidence="3 4">ST58-10</strain>
    </source>
</reference>
<dbReference type="Gene3D" id="3.40.50.720">
    <property type="entry name" value="NAD(P)-binding Rossmann-like Domain"/>
    <property type="match status" value="1"/>
</dbReference>
<keyword evidence="4" id="KW-1185">Reference proteome</keyword>
<sequence length="323" mass="35112">MQHLDQQVWQQALSWCRAGETLWLCTVLASYGSSPRPPGAMLAALPDGRSIGSLSGGCVEEDFLQRLHNGEFNTAVQVLRYGESSDERERLRLPCGGILEVLIERLQPNSANRQQLTRLVQALQGQQRLMRVIDLDSAEHQLQPDPGQGQRVERDGAVIRLRLGPSQRLLIAGISPIAVICAEFAKSLGFEVIVCDPREEALASFAVEGVEVLPLLPSVYIANGGCHGATAVVALTHDPRIDDLAMIEAVRTDAYYIGVMGSERTSAARAERLLRSGGLSEMQVRRIRMPIGLAIGSRTPAEIALAVLADVLRVQNGRARDAL</sequence>
<dbReference type="InterPro" id="IPR052698">
    <property type="entry name" value="MoCofactor_Util/Proc"/>
</dbReference>
<dbReference type="OrthoDB" id="9815497at2"/>
<dbReference type="PANTHER" id="PTHR30388">
    <property type="entry name" value="ALDEHYDE OXIDOREDUCTASE MOLYBDENUM COFACTOR ASSEMBLY PROTEIN"/>
    <property type="match status" value="1"/>
</dbReference>
<name>A0A1A9F1M2_9GAMM</name>
<dbReference type="InterPro" id="IPR036291">
    <property type="entry name" value="NAD(P)-bd_dom_sf"/>
</dbReference>
<gene>
    <name evidence="3" type="ORF">A8C75_16335</name>
</gene>
<dbReference type="RefSeq" id="WP_067384840.1">
    <property type="nucleotide sequence ID" value="NZ_CP015839.1"/>
</dbReference>
<reference evidence="4" key="1">
    <citation type="submission" date="2016-05" db="EMBL/GenBank/DDBJ databases">
        <authorList>
            <person name="Baek K."/>
            <person name="Yang S.-J."/>
        </authorList>
    </citation>
    <scope>NUCLEOTIDE SEQUENCE [LARGE SCALE GENOMIC DNA]</scope>
    <source>
        <strain evidence="4">ST58-10</strain>
    </source>
</reference>
<proteinExistence type="predicted"/>
<evidence type="ECO:0000313" key="4">
    <source>
        <dbReference type="Proteomes" id="UP000078070"/>
    </source>
</evidence>
<dbReference type="AlphaFoldDB" id="A0A1A9F1M2"/>
<accession>A0A1A9F1M2</accession>
<feature type="domain" description="XdhC Rossmann" evidence="2">
    <location>
        <begin position="169"/>
        <end position="311"/>
    </location>
</feature>
<protein>
    <submittedName>
        <fullName evidence="3">XshC-Cox1 family protein</fullName>
    </submittedName>
</protein>
<dbReference type="PANTHER" id="PTHR30388:SF4">
    <property type="entry name" value="MOLYBDENUM COFACTOR INSERTION CHAPERONE PAOD"/>
    <property type="match status" value="1"/>
</dbReference>
<dbReference type="InterPro" id="IPR003777">
    <property type="entry name" value="XdhC_CoxI"/>
</dbReference>
<dbReference type="InterPro" id="IPR027051">
    <property type="entry name" value="XdhC_Rossmann_dom"/>
</dbReference>
<dbReference type="Proteomes" id="UP000078070">
    <property type="component" value="Chromosome"/>
</dbReference>
<dbReference type="KEGG" id="mars:A8C75_16335"/>
<feature type="domain" description="XdhC- CoxI" evidence="1">
    <location>
        <begin position="15"/>
        <end position="68"/>
    </location>
</feature>
<evidence type="ECO:0000259" key="2">
    <source>
        <dbReference type="Pfam" id="PF13478"/>
    </source>
</evidence>
<dbReference type="SUPFAM" id="SSF51735">
    <property type="entry name" value="NAD(P)-binding Rossmann-fold domains"/>
    <property type="match status" value="1"/>
</dbReference>
<dbReference type="Pfam" id="PF13478">
    <property type="entry name" value="XdhC_C"/>
    <property type="match status" value="1"/>
</dbReference>
<dbReference type="STRING" id="1821621.A8C75_16335"/>
<dbReference type="Pfam" id="PF02625">
    <property type="entry name" value="XdhC_CoxI"/>
    <property type="match status" value="1"/>
</dbReference>